<dbReference type="InterPro" id="IPR058912">
    <property type="entry name" value="HTH_animal"/>
</dbReference>
<proteinExistence type="predicted"/>
<dbReference type="Proteomes" id="UP001176940">
    <property type="component" value="Unassembled WGS sequence"/>
</dbReference>
<evidence type="ECO:0000313" key="2">
    <source>
        <dbReference type="EMBL" id="CAJ0967794.1"/>
    </source>
</evidence>
<organism evidence="2 3">
    <name type="scientific">Ranitomeya imitator</name>
    <name type="common">mimic poison frog</name>
    <dbReference type="NCBI Taxonomy" id="111125"/>
    <lineage>
        <taxon>Eukaryota</taxon>
        <taxon>Metazoa</taxon>
        <taxon>Chordata</taxon>
        <taxon>Craniata</taxon>
        <taxon>Vertebrata</taxon>
        <taxon>Euteleostomi</taxon>
        <taxon>Amphibia</taxon>
        <taxon>Batrachia</taxon>
        <taxon>Anura</taxon>
        <taxon>Neobatrachia</taxon>
        <taxon>Hyloidea</taxon>
        <taxon>Dendrobatidae</taxon>
        <taxon>Dendrobatinae</taxon>
        <taxon>Ranitomeya</taxon>
    </lineage>
</organism>
<name>A0ABN9MLY4_9NEOB</name>
<accession>A0ABN9MLY4</accession>
<protein>
    <recommendedName>
        <fullName evidence="1">Helix-turn-helix domain-containing protein</fullName>
    </recommendedName>
</protein>
<keyword evidence="3" id="KW-1185">Reference proteome</keyword>
<reference evidence="2" key="1">
    <citation type="submission" date="2023-07" db="EMBL/GenBank/DDBJ databases">
        <authorList>
            <person name="Stuckert A."/>
        </authorList>
    </citation>
    <scope>NUCLEOTIDE SEQUENCE</scope>
</reference>
<dbReference type="EMBL" id="CAUEEQ010078598">
    <property type="protein sequence ID" value="CAJ0967794.1"/>
    <property type="molecule type" value="Genomic_DNA"/>
</dbReference>
<gene>
    <name evidence="2" type="ORF">RIMI_LOCUS22495802</name>
</gene>
<feature type="domain" description="Helix-turn-helix" evidence="1">
    <location>
        <begin position="599"/>
        <end position="651"/>
    </location>
</feature>
<comment type="caution">
    <text evidence="2">The sequence shown here is derived from an EMBL/GenBank/DDBJ whole genome shotgun (WGS) entry which is preliminary data.</text>
</comment>
<evidence type="ECO:0000313" key="3">
    <source>
        <dbReference type="Proteomes" id="UP001176940"/>
    </source>
</evidence>
<dbReference type="PANTHER" id="PTHR21301:SF12">
    <property type="match status" value="1"/>
</dbReference>
<dbReference type="PANTHER" id="PTHR21301">
    <property type="entry name" value="REVERSE TRANSCRIPTASE"/>
    <property type="match status" value="1"/>
</dbReference>
<evidence type="ECO:0000259" key="1">
    <source>
        <dbReference type="Pfam" id="PF26215"/>
    </source>
</evidence>
<sequence length="940" mass="107248">MGGRATNHKPRRHRKVLEALIRRKEGSRLVPGRVRGLTRLLKKKGMKRDSENFDHFEIKDKGYRHTETTLQRYDNDVDRCSVAVWSLESCHTDSSPATNDPEVPCEDIAESASHTPIQRCQWEIQRRNKHSNIVGEQIRSGSDCYIQNLSSTDMTLLQKGLIFCPVPHFDTFQVDQELHRFFRTLRLKVHFSNTPFETTPDLTKTSSGFSLKSLGLRTSSSFQPPKTYHPVETFIEVVNRDVKEILGSIDKGLVKVKNNLSREEYRSLMDLKNNRNLIIKPADKGGAIVVLDRTYYINEILSQLNDTNTYMPVSNNPTFEIGRQISNLVSHYLSLGVIDQKLGDFLINHHPVIPVLYTLPKIHKDLLRPPGRPIVASTNSVLSPLAITVEKILSPLVPFMKSYLKDTTHFLQLLRDLGPLPSNSILVTMDVSSLYTNIDHQEGLESVTKYVTTYANFSDNQLQFCIDALTIILTKNYFLFEDQFYVQKKGTAMGSNVAPPFANIFIDFYETSYVYCHPLFSSNVIFWRHFIDDVFFIWTGDAEALRGFHADLNSSTPNITFSLQYSDQSINFLDTLVITRSGGIVETDLYVKSTDRNSLLSYTSNHPRHVKKALPKSQHDRIRRIVSNPVQRTMRHMEMDRKFHDRGYPPTLDGNIGAQNINVTATPKQPRIAFTSFNAPHDPVCLGSCCLALAAPGPDKVGTDQNPDPCHKTLATKVGGDPDETQIQEAFVDCTVVSGQERVEGDSQVLSIPILQVSGIGRYLLYRNSDTEFRYFCDIGNRYRSVRCALGTIEDTFRYLCSIDLYWYRVSVSARSDILPVSADTIRYRYFQISEGIGRYLLYWNSDTEFRYFCDIGNRNWKCSQSSSACATLGTIQDTFRYLSLIDLHWYRVSISAISDIFWISADLIRYRYFQISEDVSGSQNSKRQKFTDLHIGTLK</sequence>
<dbReference type="Pfam" id="PF26215">
    <property type="entry name" value="HTH_animal"/>
    <property type="match status" value="1"/>
</dbReference>